<gene>
    <name evidence="1" type="ORF">THMIRHAM_09850</name>
</gene>
<reference evidence="1" key="1">
    <citation type="journal article" date="2022" name="Arch. Microbiol.">
        <title>Thiomicrorhabdus immobilis sp. nov., a mesophilic sulfur-oxidizing bacterium isolated from sediment of a brackish lake in northern Japan.</title>
        <authorList>
            <person name="Kojima H."/>
            <person name="Mochizuki J."/>
            <person name="Kanda M."/>
            <person name="Watanabe T."/>
            <person name="Fukui M."/>
        </authorList>
    </citation>
    <scope>NUCLEOTIDE SEQUENCE</scope>
    <source>
        <strain evidence="1">Am19</strain>
    </source>
</reference>
<dbReference type="Pfam" id="PF12119">
    <property type="entry name" value="DUF3581"/>
    <property type="match status" value="1"/>
</dbReference>
<organism evidence="1 2">
    <name type="scientific">Thiomicrorhabdus immobilis</name>
    <dbReference type="NCBI Taxonomy" id="2791037"/>
    <lineage>
        <taxon>Bacteria</taxon>
        <taxon>Pseudomonadati</taxon>
        <taxon>Pseudomonadota</taxon>
        <taxon>Gammaproteobacteria</taxon>
        <taxon>Thiotrichales</taxon>
        <taxon>Piscirickettsiaceae</taxon>
        <taxon>Thiomicrorhabdus</taxon>
    </lineage>
</organism>
<dbReference type="Proteomes" id="UP001054820">
    <property type="component" value="Chromosome"/>
</dbReference>
<evidence type="ECO:0008006" key="3">
    <source>
        <dbReference type="Google" id="ProtNLM"/>
    </source>
</evidence>
<dbReference type="InterPro" id="IPR021974">
    <property type="entry name" value="DUF3581"/>
</dbReference>
<sequence length="235" mass="26554">MYLDAFHTIHNNLIQITPEQGSRFAKEVSDDFNPLHNPDSKRFCVPGDLLFAMTLARLGLSEKMTFNYTGMVGKGVELVFPETDESTFTIKDANDKPYLDVERDGQTTHDMDFIEGFSRAYVAFSGHSFPHILVPLMQQHNVMINPERPMVIYESMAFEFERLDVKSPALKLSNTSLDVAGKRGTVRIEFDVLDGETKVGSGYKTMVLSGLRDYEQSQVDGLVELYETSKKDYVA</sequence>
<protein>
    <recommendedName>
        <fullName evidence="3">DUF3581 family protein</fullName>
    </recommendedName>
</protein>
<keyword evidence="2" id="KW-1185">Reference proteome</keyword>
<proteinExistence type="predicted"/>
<evidence type="ECO:0000313" key="1">
    <source>
        <dbReference type="EMBL" id="BCN93200.1"/>
    </source>
</evidence>
<dbReference type="EMBL" id="AP024202">
    <property type="protein sequence ID" value="BCN93200.1"/>
    <property type="molecule type" value="Genomic_DNA"/>
</dbReference>
<dbReference type="RefSeq" id="WP_237264182.1">
    <property type="nucleotide sequence ID" value="NZ_AP024202.1"/>
</dbReference>
<name>A0ABN6CW30_9GAMM</name>
<accession>A0ABN6CW30</accession>
<evidence type="ECO:0000313" key="2">
    <source>
        <dbReference type="Proteomes" id="UP001054820"/>
    </source>
</evidence>